<dbReference type="Proteomes" id="UP000054538">
    <property type="component" value="Unassembled WGS sequence"/>
</dbReference>
<evidence type="ECO:0000313" key="1">
    <source>
        <dbReference type="EMBL" id="KIK93637.1"/>
    </source>
</evidence>
<dbReference type="HOGENOM" id="CLU_2097608_0_0_1"/>
<dbReference type="InParanoid" id="A0A0D0D9D2"/>
<evidence type="ECO:0000313" key="2">
    <source>
        <dbReference type="Proteomes" id="UP000054538"/>
    </source>
</evidence>
<reference evidence="1 2" key="1">
    <citation type="submission" date="2014-04" db="EMBL/GenBank/DDBJ databases">
        <authorList>
            <consortium name="DOE Joint Genome Institute"/>
            <person name="Kuo A."/>
            <person name="Kohler A."/>
            <person name="Jargeat P."/>
            <person name="Nagy L.G."/>
            <person name="Floudas D."/>
            <person name="Copeland A."/>
            <person name="Barry K.W."/>
            <person name="Cichocki N."/>
            <person name="Veneault-Fourrey C."/>
            <person name="LaButti K."/>
            <person name="Lindquist E.A."/>
            <person name="Lipzen A."/>
            <person name="Lundell T."/>
            <person name="Morin E."/>
            <person name="Murat C."/>
            <person name="Sun H."/>
            <person name="Tunlid A."/>
            <person name="Henrissat B."/>
            <person name="Grigoriev I.V."/>
            <person name="Hibbett D.S."/>
            <person name="Martin F."/>
            <person name="Nordberg H.P."/>
            <person name="Cantor M.N."/>
            <person name="Hua S.X."/>
        </authorList>
    </citation>
    <scope>NUCLEOTIDE SEQUENCE [LARGE SCALE GENOMIC DNA]</scope>
    <source>
        <strain evidence="1 2">Ve08.2h10</strain>
    </source>
</reference>
<accession>A0A0D0D9D2</accession>
<name>A0A0D0D9D2_9AGAM</name>
<gene>
    <name evidence="1" type="ORF">PAXRUDRAFT_502762</name>
</gene>
<reference evidence="2" key="2">
    <citation type="submission" date="2015-01" db="EMBL/GenBank/DDBJ databases">
        <title>Evolutionary Origins and Diversification of the Mycorrhizal Mutualists.</title>
        <authorList>
            <consortium name="DOE Joint Genome Institute"/>
            <consortium name="Mycorrhizal Genomics Consortium"/>
            <person name="Kohler A."/>
            <person name="Kuo A."/>
            <person name="Nagy L.G."/>
            <person name="Floudas D."/>
            <person name="Copeland A."/>
            <person name="Barry K.W."/>
            <person name="Cichocki N."/>
            <person name="Veneault-Fourrey C."/>
            <person name="LaButti K."/>
            <person name="Lindquist E.A."/>
            <person name="Lipzen A."/>
            <person name="Lundell T."/>
            <person name="Morin E."/>
            <person name="Murat C."/>
            <person name="Riley R."/>
            <person name="Ohm R."/>
            <person name="Sun H."/>
            <person name="Tunlid A."/>
            <person name="Henrissat B."/>
            <person name="Grigoriev I.V."/>
            <person name="Hibbett D.S."/>
            <person name="Martin F."/>
        </authorList>
    </citation>
    <scope>NUCLEOTIDE SEQUENCE [LARGE SCALE GENOMIC DNA]</scope>
    <source>
        <strain evidence="2">Ve08.2h10</strain>
    </source>
</reference>
<protein>
    <submittedName>
        <fullName evidence="1">Uncharacterized protein</fullName>
    </submittedName>
</protein>
<keyword evidence="2" id="KW-1185">Reference proteome</keyword>
<dbReference type="AlphaFoldDB" id="A0A0D0D9D2"/>
<dbReference type="EMBL" id="KN825169">
    <property type="protein sequence ID" value="KIK93637.1"/>
    <property type="molecule type" value="Genomic_DNA"/>
</dbReference>
<proteinExistence type="predicted"/>
<sequence length="116" mass="12771">MPASVCTRLETHPHTTAKLVQHGKLVPVRHAMVLSEPSLIGTILDLLPSGEGPLRHETPFGLGSLILRITGYYREKKMIVQPYCQITLRHEISTLFSPATTSRVKQGCSLAATRGR</sequence>
<organism evidence="1 2">
    <name type="scientific">Paxillus rubicundulus Ve08.2h10</name>
    <dbReference type="NCBI Taxonomy" id="930991"/>
    <lineage>
        <taxon>Eukaryota</taxon>
        <taxon>Fungi</taxon>
        <taxon>Dikarya</taxon>
        <taxon>Basidiomycota</taxon>
        <taxon>Agaricomycotina</taxon>
        <taxon>Agaricomycetes</taxon>
        <taxon>Agaricomycetidae</taxon>
        <taxon>Boletales</taxon>
        <taxon>Paxilineae</taxon>
        <taxon>Paxillaceae</taxon>
        <taxon>Paxillus</taxon>
    </lineage>
</organism>